<dbReference type="STRING" id="314230.DSM3645_04440"/>
<evidence type="ECO:0008006" key="3">
    <source>
        <dbReference type="Google" id="ProtNLM"/>
    </source>
</evidence>
<dbReference type="AlphaFoldDB" id="A4A1D4"/>
<evidence type="ECO:0000313" key="2">
    <source>
        <dbReference type="Proteomes" id="UP000004358"/>
    </source>
</evidence>
<organism evidence="1 2">
    <name type="scientific">Blastopirellula marina DSM 3645</name>
    <dbReference type="NCBI Taxonomy" id="314230"/>
    <lineage>
        <taxon>Bacteria</taxon>
        <taxon>Pseudomonadati</taxon>
        <taxon>Planctomycetota</taxon>
        <taxon>Planctomycetia</taxon>
        <taxon>Pirellulales</taxon>
        <taxon>Pirellulaceae</taxon>
        <taxon>Blastopirellula</taxon>
    </lineage>
</organism>
<dbReference type="SUPFAM" id="SSF53649">
    <property type="entry name" value="Alkaline phosphatase-like"/>
    <property type="match status" value="1"/>
</dbReference>
<dbReference type="RefSeq" id="WP_002654482.1">
    <property type="nucleotide sequence ID" value="NZ_CH672377.1"/>
</dbReference>
<dbReference type="EMBL" id="AANZ01000034">
    <property type="protein sequence ID" value="EAQ77383.1"/>
    <property type="molecule type" value="Genomic_DNA"/>
</dbReference>
<dbReference type="InterPro" id="IPR017850">
    <property type="entry name" value="Alkaline_phosphatase_core_sf"/>
</dbReference>
<dbReference type="Proteomes" id="UP000004358">
    <property type="component" value="Unassembled WGS sequence"/>
</dbReference>
<dbReference type="Gene3D" id="3.40.720.10">
    <property type="entry name" value="Alkaline Phosphatase, subunit A"/>
    <property type="match status" value="1"/>
</dbReference>
<protein>
    <recommendedName>
        <fullName evidence="3">DUF1501 domain-containing protein</fullName>
    </recommendedName>
</protein>
<dbReference type="HOGENOM" id="CLU_035908_0_0_0"/>
<dbReference type="InterPro" id="IPR010869">
    <property type="entry name" value="DUF1501"/>
</dbReference>
<gene>
    <name evidence="1" type="ORF">DSM3645_04440</name>
</gene>
<dbReference type="Pfam" id="PF07394">
    <property type="entry name" value="DUF1501"/>
    <property type="match status" value="1"/>
</dbReference>
<evidence type="ECO:0000313" key="1">
    <source>
        <dbReference type="EMBL" id="EAQ77383.1"/>
    </source>
</evidence>
<comment type="caution">
    <text evidence="1">The sequence shown here is derived from an EMBL/GenBank/DDBJ whole genome shotgun (WGS) entry which is preliminary data.</text>
</comment>
<sequence length="490" mass="53632">MAHNNPPHGDFCGRTRREFLWETGGKFTGLALTAMLAKDGFMANQAQASEGEKTFQNPLAAKAPHFPAKAKNVIFLFMYGGPSHVDTFDYKPDLYPLDGKTIPVKTKGRGGAKSEGRVVGPKWKFKPYGESGQMVSDLFPHLGSCVDDIAFLKSMTAESPIHGSAMLNMNSGRILSGFPCMGSWVNYGLGSVNENLPGHVVMLDPTGGPISGAKNWSSGFMPATYQGSIFRSKGAPIIDLKPPQGITREMQRDILDTLKDSNDRHLASRVDNSDLAARIASYELAYKMQESAPEAVDFADETEDTIKLYGMDDPQTEEFGRRCLMARRLVQRGVRFVQLYSGGHHNDANWDAHGDLVKNHTYHAGRTDKPIAGLLKDLKRTGLLDDTLVIWGGEFGRQPTAEYAEGTGRDHNSYGFTMWMAGGGIKGGTTVGATDELGAEAVERPLKVKDMHATVLHQLGLDPNHLSYFYSGLDQKLTGVEHVEPIHEII</sequence>
<name>A4A1D4_9BACT</name>
<reference evidence="1 2" key="1">
    <citation type="submission" date="2006-02" db="EMBL/GenBank/DDBJ databases">
        <authorList>
            <person name="Amann R."/>
            <person name="Ferriera S."/>
            <person name="Johnson J."/>
            <person name="Kravitz S."/>
            <person name="Halpern A."/>
            <person name="Remington K."/>
            <person name="Beeson K."/>
            <person name="Tran B."/>
            <person name="Rogers Y.-H."/>
            <person name="Friedman R."/>
            <person name="Venter J.C."/>
        </authorList>
    </citation>
    <scope>NUCLEOTIDE SEQUENCE [LARGE SCALE GENOMIC DNA]</scope>
    <source>
        <strain evidence="1 2">DSM 3645</strain>
    </source>
</reference>
<accession>A4A1D4</accession>
<dbReference type="PANTHER" id="PTHR43737">
    <property type="entry name" value="BLL7424 PROTEIN"/>
    <property type="match status" value="1"/>
</dbReference>
<dbReference type="PANTHER" id="PTHR43737:SF1">
    <property type="entry name" value="DUF1501 DOMAIN-CONTAINING PROTEIN"/>
    <property type="match status" value="1"/>
</dbReference>
<dbReference type="OrthoDB" id="127333at2"/>
<dbReference type="eggNOG" id="COG4102">
    <property type="taxonomic scope" value="Bacteria"/>
</dbReference>
<proteinExistence type="predicted"/>